<dbReference type="InterPro" id="IPR036388">
    <property type="entry name" value="WH-like_DNA-bd_sf"/>
</dbReference>
<dbReference type="PANTHER" id="PTHR38445">
    <property type="entry name" value="HTH-TYPE TRANSCRIPTIONAL REPRESSOR YTRA"/>
    <property type="match status" value="1"/>
</dbReference>
<proteinExistence type="predicted"/>
<name>A0A4Y8WR75_9PORP</name>
<evidence type="ECO:0000256" key="1">
    <source>
        <dbReference type="ARBA" id="ARBA00023015"/>
    </source>
</evidence>
<dbReference type="OrthoDB" id="362473at2"/>
<evidence type="ECO:0000256" key="3">
    <source>
        <dbReference type="ARBA" id="ARBA00023163"/>
    </source>
</evidence>
<dbReference type="Gene3D" id="1.10.10.10">
    <property type="entry name" value="Winged helix-like DNA-binding domain superfamily/Winged helix DNA-binding domain"/>
    <property type="match status" value="1"/>
</dbReference>
<dbReference type="Proteomes" id="UP000297225">
    <property type="component" value="Unassembled WGS sequence"/>
</dbReference>
<gene>
    <name evidence="4" type="ORF">E4P47_02515</name>
</gene>
<protein>
    <submittedName>
        <fullName evidence="4">GntR family transcriptional regulator</fullName>
    </submittedName>
</protein>
<dbReference type="EMBL" id="SPNC01000022">
    <property type="protein sequence ID" value="TFH96376.1"/>
    <property type="molecule type" value="Genomic_DNA"/>
</dbReference>
<dbReference type="AlphaFoldDB" id="A0A4Y8WR75"/>
<accession>A0A4Y8WR75</accession>
<keyword evidence="5" id="KW-1185">Reference proteome</keyword>
<dbReference type="STRING" id="1122973.GCA_000379925_01306"/>
<evidence type="ECO:0000256" key="2">
    <source>
        <dbReference type="ARBA" id="ARBA00023125"/>
    </source>
</evidence>
<dbReference type="InterPro" id="IPR036390">
    <property type="entry name" value="WH_DNA-bd_sf"/>
</dbReference>
<dbReference type="Pfam" id="PF00392">
    <property type="entry name" value="GntR"/>
    <property type="match status" value="1"/>
</dbReference>
<dbReference type="PROSITE" id="PS50949">
    <property type="entry name" value="HTH_GNTR"/>
    <property type="match status" value="1"/>
</dbReference>
<dbReference type="GO" id="GO:0003700">
    <property type="term" value="F:DNA-binding transcription factor activity"/>
    <property type="evidence" value="ECO:0007669"/>
    <property type="project" value="InterPro"/>
</dbReference>
<dbReference type="InterPro" id="IPR000524">
    <property type="entry name" value="Tscrpt_reg_HTH_GntR"/>
</dbReference>
<evidence type="ECO:0000313" key="4">
    <source>
        <dbReference type="EMBL" id="TFH96376.1"/>
    </source>
</evidence>
<dbReference type="GO" id="GO:0003677">
    <property type="term" value="F:DNA binding"/>
    <property type="evidence" value="ECO:0007669"/>
    <property type="project" value="UniProtKB-KW"/>
</dbReference>
<dbReference type="CDD" id="cd07377">
    <property type="entry name" value="WHTH_GntR"/>
    <property type="match status" value="1"/>
</dbReference>
<dbReference type="SUPFAM" id="SSF46785">
    <property type="entry name" value="Winged helix' DNA-binding domain"/>
    <property type="match status" value="1"/>
</dbReference>
<keyword evidence="3" id="KW-0804">Transcription</keyword>
<organism evidence="4 5">
    <name type="scientific">Porphyromonas levii</name>
    <dbReference type="NCBI Taxonomy" id="28114"/>
    <lineage>
        <taxon>Bacteria</taxon>
        <taxon>Pseudomonadati</taxon>
        <taxon>Bacteroidota</taxon>
        <taxon>Bacteroidia</taxon>
        <taxon>Bacteroidales</taxon>
        <taxon>Porphyromonadaceae</taxon>
        <taxon>Porphyromonas</taxon>
    </lineage>
</organism>
<dbReference type="PANTHER" id="PTHR38445:SF10">
    <property type="entry name" value="GNTR-FAMILY TRANSCRIPTIONAL REGULATOR"/>
    <property type="match status" value="1"/>
</dbReference>
<reference evidence="4 5" key="1">
    <citation type="submission" date="2019-03" db="EMBL/GenBank/DDBJ databases">
        <title>Porphyromonas levii Isolated from the Uterus of Dairy Cows.</title>
        <authorList>
            <person name="Francis A.M."/>
        </authorList>
    </citation>
    <scope>NUCLEOTIDE SEQUENCE [LARGE SCALE GENOMIC DNA]</scope>
    <source>
        <strain evidence="4 5">AF5678</strain>
    </source>
</reference>
<dbReference type="GeneID" id="66797373"/>
<dbReference type="SMART" id="SM00345">
    <property type="entry name" value="HTH_GNTR"/>
    <property type="match status" value="1"/>
</dbReference>
<comment type="caution">
    <text evidence="4">The sequence shown here is derived from an EMBL/GenBank/DDBJ whole genome shotgun (WGS) entry which is preliminary data.</text>
</comment>
<sequence>MREAQSIFVQIAEGIKDRILSGEYQADERIPSVRDLAVELEVNPNTAMKAFDLLQREDLIYNKRGMGYFVSPEAKAKVVESRKRQLREVTLPALRHELELLGLSLEDLLRI</sequence>
<evidence type="ECO:0000313" key="5">
    <source>
        <dbReference type="Proteomes" id="UP000297225"/>
    </source>
</evidence>
<dbReference type="RefSeq" id="WP_018358545.1">
    <property type="nucleotide sequence ID" value="NZ_CP197400.1"/>
</dbReference>
<keyword evidence="1" id="KW-0805">Transcription regulation</keyword>
<keyword evidence="2" id="KW-0238">DNA-binding</keyword>